<proteinExistence type="predicted"/>
<gene>
    <name evidence="2" type="ORF">PGQ11_013671</name>
</gene>
<reference evidence="2 3" key="1">
    <citation type="journal article" date="2024" name="IMA Fungus">
        <title>Apiospora arundinis, a panoply of carbohydrate-active enzymes and secondary metabolites.</title>
        <authorList>
            <person name="Sorensen T."/>
            <person name="Petersen C."/>
            <person name="Muurmann A.T."/>
            <person name="Christiansen J.V."/>
            <person name="Brundto M.L."/>
            <person name="Overgaard C.K."/>
            <person name="Boysen A.T."/>
            <person name="Wollenberg R.D."/>
            <person name="Larsen T.O."/>
            <person name="Sorensen J.L."/>
            <person name="Nielsen K.L."/>
            <person name="Sondergaard T.E."/>
        </authorList>
    </citation>
    <scope>NUCLEOTIDE SEQUENCE [LARGE SCALE GENOMIC DNA]</scope>
    <source>
        <strain evidence="2 3">AAU 773</strain>
    </source>
</reference>
<comment type="caution">
    <text evidence="2">The sequence shown here is derived from an EMBL/GenBank/DDBJ whole genome shotgun (WGS) entry which is preliminary data.</text>
</comment>
<dbReference type="Pfam" id="PF06985">
    <property type="entry name" value="HET"/>
    <property type="match status" value="1"/>
</dbReference>
<keyword evidence="3" id="KW-1185">Reference proteome</keyword>
<evidence type="ECO:0000259" key="1">
    <source>
        <dbReference type="Pfam" id="PF06985"/>
    </source>
</evidence>
<sequence length="705" mass="80896">MSTTPTNTTLRGLQLYEYRSLPANAQTRIIELQPARSDDDPPAPLCCRLRDFDVYEDEEYEAISYTWGDPHFTEELVVDDAYSLRITPNLRDALQRFRLPGRVRRLWADAVCINQQDEREKSRQIPFIAQIYSGAAGVLVWLGHYPAQAEALRQVEKLARRLQKLPEWAMQREELARDLVTNFAQPLRAVFGLPWFTRLWVVQEVVLNFDVLFCCENVEVPWMRLVQVLRSLNGKSGLSWSVVLPSTMSELWSLRFFDRDVTPRFHTVRLLQDLSSAQCSDDRDKIWALSALATDLQIRSAGQDAPQESKTPILDVDYSMGATELYLTFAIRAMRTKSISRGLLLVYASIRSDGEPSARGLPSWAPDWRLPQLREPIITSGEEKDLHFLTCKYERRFKLSRPEWVKKNVALPFRCGPCAARQSNDLTVFLENMSYNVHAGWLGEPFPQTSTQFSIAAWISRTIRDLSPLLKDTGFDGESRRGGPLHPDARAVHVLRHVLAFAFRFNRDEQFGALRSWLERLLLKPNGLTPEMLRDMPQIHFPERNLMTNRRLFIFKQKPVDPTQNTGYLRKKKNRQQQESFFLGIGPNHMAGSDTTVLEPGFPTVAERKWVTPIPLTVDSNRLGCMAPGGLWTNYFDVGHQAHIHGTKTIAFRKLESCHKKCFRAKDRHMVVGDVIVFATHYAWNQSYMGAKDAIAYSSKEMYIG</sequence>
<dbReference type="PANTHER" id="PTHR24148:SF64">
    <property type="entry name" value="HETEROKARYON INCOMPATIBILITY DOMAIN-CONTAINING PROTEIN"/>
    <property type="match status" value="1"/>
</dbReference>
<dbReference type="Proteomes" id="UP001390339">
    <property type="component" value="Unassembled WGS sequence"/>
</dbReference>
<protein>
    <submittedName>
        <fullName evidence="2">Heterokaryon incompatibility protein-domain-containing protein</fullName>
    </submittedName>
</protein>
<dbReference type="EMBL" id="JAPCWZ010000009">
    <property type="protein sequence ID" value="KAK8851192.1"/>
    <property type="molecule type" value="Genomic_DNA"/>
</dbReference>
<name>A0ABR2HQ34_9PEZI</name>
<feature type="domain" description="Heterokaryon incompatibility" evidence="1">
    <location>
        <begin position="60"/>
        <end position="204"/>
    </location>
</feature>
<dbReference type="InterPro" id="IPR010730">
    <property type="entry name" value="HET"/>
</dbReference>
<accession>A0ABR2HQ34</accession>
<dbReference type="PANTHER" id="PTHR24148">
    <property type="entry name" value="ANKYRIN REPEAT DOMAIN-CONTAINING PROTEIN 39 HOMOLOG-RELATED"/>
    <property type="match status" value="1"/>
</dbReference>
<dbReference type="InterPro" id="IPR052895">
    <property type="entry name" value="HetReg/Transcr_Mod"/>
</dbReference>
<evidence type="ECO:0000313" key="2">
    <source>
        <dbReference type="EMBL" id="KAK8851192.1"/>
    </source>
</evidence>
<organism evidence="2 3">
    <name type="scientific">Apiospora arundinis</name>
    <dbReference type="NCBI Taxonomy" id="335852"/>
    <lineage>
        <taxon>Eukaryota</taxon>
        <taxon>Fungi</taxon>
        <taxon>Dikarya</taxon>
        <taxon>Ascomycota</taxon>
        <taxon>Pezizomycotina</taxon>
        <taxon>Sordariomycetes</taxon>
        <taxon>Xylariomycetidae</taxon>
        <taxon>Amphisphaeriales</taxon>
        <taxon>Apiosporaceae</taxon>
        <taxon>Apiospora</taxon>
    </lineage>
</organism>
<evidence type="ECO:0000313" key="3">
    <source>
        <dbReference type="Proteomes" id="UP001390339"/>
    </source>
</evidence>